<dbReference type="eggNOG" id="COG0730">
    <property type="taxonomic scope" value="Bacteria"/>
</dbReference>
<dbReference type="InterPro" id="IPR051598">
    <property type="entry name" value="TSUP/Inactive_protease-like"/>
</dbReference>
<evidence type="ECO:0000256" key="4">
    <source>
        <dbReference type="ARBA" id="ARBA00022989"/>
    </source>
</evidence>
<dbReference type="EMBL" id="LGTC01000001">
    <property type="protein sequence ID" value="KNY27564.1"/>
    <property type="molecule type" value="Genomic_DNA"/>
</dbReference>
<keyword evidence="3 6" id="KW-0812">Transmembrane</keyword>
<feature type="transmembrane region" description="Helical" evidence="6">
    <location>
        <begin position="111"/>
        <end position="129"/>
    </location>
</feature>
<feature type="transmembrane region" description="Helical" evidence="6">
    <location>
        <begin position="219"/>
        <end position="239"/>
    </location>
</feature>
<dbReference type="InterPro" id="IPR002781">
    <property type="entry name" value="TM_pro_TauE-like"/>
</dbReference>
<comment type="caution">
    <text evidence="7">The sequence shown here is derived from an EMBL/GenBank/DDBJ whole genome shotgun (WGS) entry which is preliminary data.</text>
</comment>
<dbReference type="PANTHER" id="PTHR43701:SF2">
    <property type="entry name" value="MEMBRANE TRANSPORTER PROTEIN YJNA-RELATED"/>
    <property type="match status" value="1"/>
</dbReference>
<dbReference type="RefSeq" id="WP_036945647.1">
    <property type="nucleotide sequence ID" value="NZ_JQKC01000064.1"/>
</dbReference>
<dbReference type="OrthoDB" id="5366030at2"/>
<dbReference type="AlphaFoldDB" id="A0A0L6JP56"/>
<proteinExistence type="inferred from homology"/>
<evidence type="ECO:0000313" key="9">
    <source>
        <dbReference type="Proteomes" id="UP000036923"/>
    </source>
</evidence>
<evidence type="ECO:0000256" key="6">
    <source>
        <dbReference type="RuleBase" id="RU363041"/>
    </source>
</evidence>
<keyword evidence="4 6" id="KW-1133">Transmembrane helix</keyword>
<dbReference type="Pfam" id="PF01925">
    <property type="entry name" value="TauE"/>
    <property type="match status" value="2"/>
</dbReference>
<dbReference type="EMBL" id="LGTC01000001">
    <property type="protein sequence ID" value="KNY30138.1"/>
    <property type="molecule type" value="Genomic_DNA"/>
</dbReference>
<dbReference type="PANTHER" id="PTHR43701">
    <property type="entry name" value="MEMBRANE TRANSPORTER PROTEIN MJ0441-RELATED"/>
    <property type="match status" value="1"/>
</dbReference>
<reference evidence="9" key="2">
    <citation type="submission" date="2015-07" db="EMBL/GenBank/DDBJ databases">
        <title>Near-Complete Genome Sequence of the Cellulolytic Bacterium Bacteroides (Pseudobacteroides) cellulosolvens ATCC 35603.</title>
        <authorList>
            <person name="Dassa B."/>
            <person name="Utturkar S.M."/>
            <person name="Klingeman D.M."/>
            <person name="Hurt R.A."/>
            <person name="Keller M."/>
            <person name="Xu J."/>
            <person name="Reddy Y.H.K."/>
            <person name="Borovok I."/>
            <person name="Grinberg I.R."/>
            <person name="Lamed R."/>
            <person name="Zhivin O."/>
            <person name="Bayer E.A."/>
            <person name="Brown S.D."/>
        </authorList>
    </citation>
    <scope>NUCLEOTIDE SEQUENCE [LARGE SCALE GENOMIC DNA]</scope>
    <source>
        <strain evidence="9">DSM 2933</strain>
    </source>
</reference>
<evidence type="ECO:0000313" key="8">
    <source>
        <dbReference type="EMBL" id="KNY30138.1"/>
    </source>
</evidence>
<organism evidence="7 9">
    <name type="scientific">Pseudobacteroides cellulosolvens ATCC 35603 = DSM 2933</name>
    <dbReference type="NCBI Taxonomy" id="398512"/>
    <lineage>
        <taxon>Bacteria</taxon>
        <taxon>Bacillati</taxon>
        <taxon>Bacillota</taxon>
        <taxon>Clostridia</taxon>
        <taxon>Eubacteriales</taxon>
        <taxon>Oscillospiraceae</taxon>
        <taxon>Pseudobacteroides</taxon>
    </lineage>
</organism>
<name>A0A0L6JP56_9FIRM</name>
<evidence type="ECO:0000313" key="7">
    <source>
        <dbReference type="EMBL" id="KNY27564.1"/>
    </source>
</evidence>
<evidence type="ECO:0000256" key="1">
    <source>
        <dbReference type="ARBA" id="ARBA00004141"/>
    </source>
</evidence>
<sequence length="268" mass="28125">MEKKKSIIMSLVTGTPIGCLGGLIGLGGAEFRLPVLVGIFKKSTHKSVALNLAVSLVTVISSLAFRLPNAKMNNLLPLLTVIISLICGSMTGAYTGAHFSKRVTEASFKKVILVLLVFIGLLLIVEGFYPIASSEVQNYSTALTVIIGVLFGLVIGFISSLLGVAGGELIIPTLIIVFGVDIKIAGTASLLISLPTIIIGIMKHASNGVYSVREDITHLVIPMGISSVIGSFIGTVLVSYISGPFLKLSLGCILIASAVKLFLKNSQR</sequence>
<evidence type="ECO:0000256" key="3">
    <source>
        <dbReference type="ARBA" id="ARBA00022692"/>
    </source>
</evidence>
<keyword evidence="6" id="KW-1003">Cell membrane</keyword>
<gene>
    <name evidence="7" type="ORF">Bccel_2835</name>
    <name evidence="8" type="ORF">Bccel_5415</name>
</gene>
<feature type="transmembrane region" description="Helical" evidence="6">
    <location>
        <begin position="141"/>
        <end position="163"/>
    </location>
</feature>
<feature type="transmembrane region" description="Helical" evidence="6">
    <location>
        <begin position="75"/>
        <end position="99"/>
    </location>
</feature>
<evidence type="ECO:0000256" key="2">
    <source>
        <dbReference type="ARBA" id="ARBA00009142"/>
    </source>
</evidence>
<evidence type="ECO:0000256" key="5">
    <source>
        <dbReference type="ARBA" id="ARBA00023136"/>
    </source>
</evidence>
<feature type="transmembrane region" description="Helical" evidence="6">
    <location>
        <begin position="245"/>
        <end position="263"/>
    </location>
</feature>
<dbReference type="GO" id="GO:0005886">
    <property type="term" value="C:plasma membrane"/>
    <property type="evidence" value="ECO:0007669"/>
    <property type="project" value="UniProtKB-SubCell"/>
</dbReference>
<feature type="transmembrane region" description="Helical" evidence="6">
    <location>
        <begin position="48"/>
        <end position="68"/>
    </location>
</feature>
<dbReference type="Proteomes" id="UP000036923">
    <property type="component" value="Unassembled WGS sequence"/>
</dbReference>
<keyword evidence="9" id="KW-1185">Reference proteome</keyword>
<feature type="transmembrane region" description="Helical" evidence="6">
    <location>
        <begin position="169"/>
        <end position="198"/>
    </location>
</feature>
<dbReference type="STRING" id="398512.Bccel_2835"/>
<comment type="subcellular location">
    <subcellularLocation>
        <location evidence="6">Cell membrane</location>
        <topology evidence="6">Multi-pass membrane protein</topology>
    </subcellularLocation>
    <subcellularLocation>
        <location evidence="1">Membrane</location>
        <topology evidence="1">Multi-pass membrane protein</topology>
    </subcellularLocation>
</comment>
<protein>
    <recommendedName>
        <fullName evidence="6">Probable membrane transporter protein</fullName>
    </recommendedName>
</protein>
<reference evidence="7" key="1">
    <citation type="submission" date="2015-07" db="EMBL/GenBank/DDBJ databases">
        <title>MeaNS - Measles Nucleotide Surveillance Program.</title>
        <authorList>
            <person name="Tran T."/>
            <person name="Druce J."/>
        </authorList>
    </citation>
    <scope>NUCLEOTIDE SEQUENCE</scope>
    <source>
        <strain evidence="7">DSM 2933</strain>
    </source>
</reference>
<keyword evidence="5 6" id="KW-0472">Membrane</keyword>
<comment type="similarity">
    <text evidence="2 6">Belongs to the 4-toluene sulfonate uptake permease (TSUP) (TC 2.A.102) family.</text>
</comment>
<feature type="transmembrane region" description="Helical" evidence="6">
    <location>
        <begin position="7"/>
        <end position="28"/>
    </location>
</feature>
<dbReference type="PATRIC" id="fig|398512.5.peg.2970"/>
<accession>A0A0L6JP56</accession>